<comment type="caution">
    <text evidence="2">The sequence shown here is derived from an EMBL/GenBank/DDBJ whole genome shotgun (WGS) entry which is preliminary data.</text>
</comment>
<gene>
    <name evidence="2" type="ORF">CLV88_101219</name>
</gene>
<sequence>MKKLSYIAAALALSAMPAMAQQWSSNAPNIGPVNQPEGVLIQPYPASANYCPAGLQPVTIGGVICCGQPNTTEPFYNRAGGKRHHYRSSSCPAGVKGCS</sequence>
<dbReference type="OrthoDB" id="7875085at2"/>
<protein>
    <submittedName>
        <fullName evidence="2">Uncharacterized protein</fullName>
    </submittedName>
</protein>
<reference evidence="2 3" key="1">
    <citation type="submission" date="2018-03" db="EMBL/GenBank/DDBJ databases">
        <title>Genomic Encyclopedia of Archaeal and Bacterial Type Strains, Phase II (KMG-II): from individual species to whole genera.</title>
        <authorList>
            <person name="Goeker M."/>
        </authorList>
    </citation>
    <scope>NUCLEOTIDE SEQUENCE [LARGE SCALE GENOMIC DNA]</scope>
    <source>
        <strain evidence="2 3">DSM 100673</strain>
    </source>
</reference>
<dbReference type="Proteomes" id="UP000240418">
    <property type="component" value="Unassembled WGS sequence"/>
</dbReference>
<dbReference type="RefSeq" id="WP_106606517.1">
    <property type="nucleotide sequence ID" value="NZ_PYGJ01000001.1"/>
</dbReference>
<dbReference type="EMBL" id="PYGJ01000001">
    <property type="protein sequence ID" value="PSL21795.1"/>
    <property type="molecule type" value="Genomic_DNA"/>
</dbReference>
<dbReference type="AlphaFoldDB" id="A0A2P8FJA8"/>
<evidence type="ECO:0000313" key="2">
    <source>
        <dbReference type="EMBL" id="PSL21795.1"/>
    </source>
</evidence>
<feature type="chain" id="PRO_5015199199" evidence="1">
    <location>
        <begin position="21"/>
        <end position="99"/>
    </location>
</feature>
<name>A0A2P8FJA8_9RHOB</name>
<feature type="signal peptide" evidence="1">
    <location>
        <begin position="1"/>
        <end position="20"/>
    </location>
</feature>
<keyword evidence="1" id="KW-0732">Signal</keyword>
<evidence type="ECO:0000313" key="3">
    <source>
        <dbReference type="Proteomes" id="UP000240418"/>
    </source>
</evidence>
<keyword evidence="3" id="KW-1185">Reference proteome</keyword>
<accession>A0A2P8FJA8</accession>
<organism evidence="2 3">
    <name type="scientific">Shimia abyssi</name>
    <dbReference type="NCBI Taxonomy" id="1662395"/>
    <lineage>
        <taxon>Bacteria</taxon>
        <taxon>Pseudomonadati</taxon>
        <taxon>Pseudomonadota</taxon>
        <taxon>Alphaproteobacteria</taxon>
        <taxon>Rhodobacterales</taxon>
        <taxon>Roseobacteraceae</taxon>
    </lineage>
</organism>
<proteinExistence type="predicted"/>
<evidence type="ECO:0000256" key="1">
    <source>
        <dbReference type="SAM" id="SignalP"/>
    </source>
</evidence>